<dbReference type="CDD" id="cd08366">
    <property type="entry name" value="APC10"/>
    <property type="match status" value="1"/>
</dbReference>
<evidence type="ECO:0000256" key="6">
    <source>
        <dbReference type="SAM" id="MobiDB-lite"/>
    </source>
</evidence>
<gene>
    <name evidence="8" type="primary">APC10</name>
    <name evidence="8" type="ORF">IE077_000952</name>
</gene>
<evidence type="ECO:0000313" key="8">
    <source>
        <dbReference type="EMBL" id="KAF8819484.1"/>
    </source>
</evidence>
<dbReference type="Pfam" id="PF03256">
    <property type="entry name" value="ANAPC10"/>
    <property type="match status" value="1"/>
</dbReference>
<dbReference type="PROSITE" id="PS51284">
    <property type="entry name" value="DOC"/>
    <property type="match status" value="1"/>
</dbReference>
<evidence type="ECO:0000256" key="3">
    <source>
        <dbReference type="ARBA" id="ARBA00022776"/>
    </source>
</evidence>
<sequence length="252" mass="28740">MGSNRVSFPLSIPVPLVLKDYPANLCGVELRLCDDLSPTWAEIGGEGFWSLSSAKEGNGVNELRDNNPNTFWQSDGSGPHTITIQFRKMMRISRIDLLLNYKADESYTPKVVVIRMGYTERETFVVMEAEFDSRCSEQRGDTWWAICFDPMEALKAYPGYDISTLNPEEMTELKTMFKNIRYLEAFCIQLIITQNYTNGKDSHIRQIRIYGPANDIITSEQASHLPFLPNRGATEEGPSKDSQQRSFRNMII</sequence>
<keyword evidence="3" id="KW-0498">Mitosis</keyword>
<dbReference type="PANTHER" id="PTHR12936">
    <property type="entry name" value="ANAPHASE-PROMOTING COMPLEX 10"/>
    <property type="match status" value="1"/>
</dbReference>
<evidence type="ECO:0000313" key="9">
    <source>
        <dbReference type="Proteomes" id="UP000823046"/>
    </source>
</evidence>
<keyword evidence="4" id="KW-0833">Ubl conjugation pathway</keyword>
<dbReference type="EMBL" id="JADAQX010000734">
    <property type="protein sequence ID" value="KAF8819484.1"/>
    <property type="molecule type" value="Genomic_DNA"/>
</dbReference>
<comment type="similarity">
    <text evidence="1">Belongs to the APC10 family.</text>
</comment>
<dbReference type="InterPro" id="IPR004939">
    <property type="entry name" value="APC_su10/DOC_dom"/>
</dbReference>
<dbReference type="PANTHER" id="PTHR12936:SF0">
    <property type="entry name" value="ANAPHASE-PROMOTING COMPLEX SUBUNIT 10"/>
    <property type="match status" value="1"/>
</dbReference>
<dbReference type="InterPro" id="IPR016901">
    <property type="entry name" value="APC10/Doc1"/>
</dbReference>
<protein>
    <submittedName>
        <fullName evidence="8">Anaphase-promoting complex subunit APC10</fullName>
    </submittedName>
</protein>
<reference evidence="8 9" key="1">
    <citation type="journal article" date="2020" name="bioRxiv">
        <title>Metabolic contributions of an alphaproteobacterial endosymbiont in the apicomplexan Cardiosporidium cionae.</title>
        <authorList>
            <person name="Hunter E.S."/>
            <person name="Paight C.J."/>
            <person name="Lane C.E."/>
        </authorList>
    </citation>
    <scope>NUCLEOTIDE SEQUENCE [LARGE SCALE GENOMIC DNA]</scope>
    <source>
        <strain evidence="8">ESH_2018</strain>
    </source>
</reference>
<feature type="region of interest" description="Disordered" evidence="6">
    <location>
        <begin position="227"/>
        <end position="252"/>
    </location>
</feature>
<dbReference type="InterPro" id="IPR008979">
    <property type="entry name" value="Galactose-bd-like_sf"/>
</dbReference>
<evidence type="ECO:0000256" key="5">
    <source>
        <dbReference type="ARBA" id="ARBA00023306"/>
    </source>
</evidence>
<name>A0ABQ7J650_9APIC</name>
<feature type="compositionally biased region" description="Basic and acidic residues" evidence="6">
    <location>
        <begin position="233"/>
        <end position="243"/>
    </location>
</feature>
<evidence type="ECO:0000256" key="1">
    <source>
        <dbReference type="ARBA" id="ARBA00006762"/>
    </source>
</evidence>
<evidence type="ECO:0000259" key="7">
    <source>
        <dbReference type="PROSITE" id="PS51284"/>
    </source>
</evidence>
<comment type="caution">
    <text evidence="8">The sequence shown here is derived from an EMBL/GenBank/DDBJ whole genome shotgun (WGS) entry which is preliminary data.</text>
</comment>
<dbReference type="Proteomes" id="UP000823046">
    <property type="component" value="Unassembled WGS sequence"/>
</dbReference>
<keyword evidence="5" id="KW-0131">Cell cycle</keyword>
<organism evidence="8 9">
    <name type="scientific">Cardiosporidium cionae</name>
    <dbReference type="NCBI Taxonomy" id="476202"/>
    <lineage>
        <taxon>Eukaryota</taxon>
        <taxon>Sar</taxon>
        <taxon>Alveolata</taxon>
        <taxon>Apicomplexa</taxon>
        <taxon>Aconoidasida</taxon>
        <taxon>Nephromycida</taxon>
        <taxon>Cardiosporidium</taxon>
    </lineage>
</organism>
<evidence type="ECO:0000256" key="2">
    <source>
        <dbReference type="ARBA" id="ARBA00022618"/>
    </source>
</evidence>
<dbReference type="SMART" id="SM01337">
    <property type="entry name" value="APC10"/>
    <property type="match status" value="1"/>
</dbReference>
<keyword evidence="2" id="KW-0132">Cell division</keyword>
<dbReference type="Gene3D" id="2.60.120.260">
    <property type="entry name" value="Galactose-binding domain-like"/>
    <property type="match status" value="1"/>
</dbReference>
<feature type="domain" description="DOC" evidence="7">
    <location>
        <begin position="19"/>
        <end position="236"/>
    </location>
</feature>
<evidence type="ECO:0000256" key="4">
    <source>
        <dbReference type="ARBA" id="ARBA00022786"/>
    </source>
</evidence>
<proteinExistence type="inferred from homology"/>
<dbReference type="SUPFAM" id="SSF49785">
    <property type="entry name" value="Galactose-binding domain-like"/>
    <property type="match status" value="1"/>
</dbReference>
<keyword evidence="9" id="KW-1185">Reference proteome</keyword>
<accession>A0ABQ7J650</accession>